<name>A0ABR3F2R2_9AGAR</name>
<dbReference type="EMBL" id="JBAHYK010001107">
    <property type="protein sequence ID" value="KAL0569485.1"/>
    <property type="molecule type" value="Genomic_DNA"/>
</dbReference>
<accession>A0ABR3F2R2</accession>
<gene>
    <name evidence="1" type="ORF">V5O48_012482</name>
</gene>
<dbReference type="Proteomes" id="UP001465976">
    <property type="component" value="Unassembled WGS sequence"/>
</dbReference>
<comment type="caution">
    <text evidence="1">The sequence shown here is derived from an EMBL/GenBank/DDBJ whole genome shotgun (WGS) entry which is preliminary data.</text>
</comment>
<evidence type="ECO:0000313" key="2">
    <source>
        <dbReference type="Proteomes" id="UP001465976"/>
    </source>
</evidence>
<sequence>MARRKKDIRSNFLKYFPNGLTRRQKALLDIQRPVYVNYRDNATDVRRIRFWRLMDILMHRIIWDGPDDFLRWTPRRRKLLRLSIRNEVIRYYDWSTWSTRGVKHLQNSLAAPTPPSSPCYSPGSLMQSLPAFLPRAADIVEKLSYPPPELLL</sequence>
<reference evidence="1 2" key="1">
    <citation type="submission" date="2024-02" db="EMBL/GenBank/DDBJ databases">
        <title>A draft genome for the cacao thread blight pathogen Marasmius crinis-equi.</title>
        <authorList>
            <person name="Cohen S.P."/>
            <person name="Baruah I.K."/>
            <person name="Amoako-Attah I."/>
            <person name="Bukari Y."/>
            <person name="Meinhardt L.W."/>
            <person name="Bailey B.A."/>
        </authorList>
    </citation>
    <scope>NUCLEOTIDE SEQUENCE [LARGE SCALE GENOMIC DNA]</scope>
    <source>
        <strain evidence="1 2">GH-76</strain>
    </source>
</reference>
<proteinExistence type="predicted"/>
<keyword evidence="2" id="KW-1185">Reference proteome</keyword>
<evidence type="ECO:0000313" key="1">
    <source>
        <dbReference type="EMBL" id="KAL0569485.1"/>
    </source>
</evidence>
<protein>
    <submittedName>
        <fullName evidence="1">Uncharacterized protein</fullName>
    </submittedName>
</protein>
<organism evidence="1 2">
    <name type="scientific">Marasmius crinis-equi</name>
    <dbReference type="NCBI Taxonomy" id="585013"/>
    <lineage>
        <taxon>Eukaryota</taxon>
        <taxon>Fungi</taxon>
        <taxon>Dikarya</taxon>
        <taxon>Basidiomycota</taxon>
        <taxon>Agaricomycotina</taxon>
        <taxon>Agaricomycetes</taxon>
        <taxon>Agaricomycetidae</taxon>
        <taxon>Agaricales</taxon>
        <taxon>Marasmiineae</taxon>
        <taxon>Marasmiaceae</taxon>
        <taxon>Marasmius</taxon>
    </lineage>
</organism>